<keyword evidence="5" id="KW-1185">Reference proteome</keyword>
<feature type="transmembrane region" description="Helical" evidence="2">
    <location>
        <begin position="115"/>
        <end position="133"/>
    </location>
</feature>
<evidence type="ECO:0000256" key="1">
    <source>
        <dbReference type="SAM" id="MobiDB-lite"/>
    </source>
</evidence>
<keyword evidence="2" id="KW-0472">Membrane</keyword>
<protein>
    <submittedName>
        <fullName evidence="4">DUF418 domain-containing protein</fullName>
    </submittedName>
</protein>
<feature type="transmembrane region" description="Helical" evidence="2">
    <location>
        <begin position="139"/>
        <end position="155"/>
    </location>
</feature>
<dbReference type="PANTHER" id="PTHR30590:SF2">
    <property type="entry name" value="INNER MEMBRANE PROTEIN"/>
    <property type="match status" value="1"/>
</dbReference>
<dbReference type="InterPro" id="IPR052529">
    <property type="entry name" value="Bact_Transport_Assoc"/>
</dbReference>
<dbReference type="PANTHER" id="PTHR30590">
    <property type="entry name" value="INNER MEMBRANE PROTEIN"/>
    <property type="match status" value="1"/>
</dbReference>
<dbReference type="Pfam" id="PF04235">
    <property type="entry name" value="DUF418"/>
    <property type="match status" value="1"/>
</dbReference>
<dbReference type="AlphaFoldDB" id="A0A8J6M038"/>
<feature type="transmembrane region" description="Helical" evidence="2">
    <location>
        <begin position="167"/>
        <end position="192"/>
    </location>
</feature>
<feature type="transmembrane region" description="Helical" evidence="2">
    <location>
        <begin position="82"/>
        <end position="103"/>
    </location>
</feature>
<reference evidence="4" key="2">
    <citation type="submission" date="2020-08" db="EMBL/GenBank/DDBJ databases">
        <authorList>
            <person name="Lai Q."/>
        </authorList>
    </citation>
    <scope>NUCLEOTIDE SEQUENCE</scope>
    <source>
        <strain evidence="4">S27-2</strain>
    </source>
</reference>
<feature type="transmembrane region" description="Helical" evidence="2">
    <location>
        <begin position="428"/>
        <end position="448"/>
    </location>
</feature>
<organism evidence="4 5">
    <name type="scientific">Neptunicella marina</name>
    <dbReference type="NCBI Taxonomy" id="2125989"/>
    <lineage>
        <taxon>Bacteria</taxon>
        <taxon>Pseudomonadati</taxon>
        <taxon>Pseudomonadota</taxon>
        <taxon>Gammaproteobacteria</taxon>
        <taxon>Alteromonadales</taxon>
        <taxon>Alteromonadaceae</taxon>
        <taxon>Neptunicella</taxon>
    </lineage>
</organism>
<dbReference type="InterPro" id="IPR007349">
    <property type="entry name" value="DUF418"/>
</dbReference>
<comment type="caution">
    <text evidence="4">The sequence shown here is derived from an EMBL/GenBank/DDBJ whole genome shotgun (WGS) entry which is preliminary data.</text>
</comment>
<feature type="transmembrane region" description="Helical" evidence="2">
    <location>
        <begin position="496"/>
        <end position="514"/>
    </location>
</feature>
<accession>A0A8J6M038</accession>
<dbReference type="Proteomes" id="UP000601768">
    <property type="component" value="Unassembled WGS sequence"/>
</dbReference>
<evidence type="ECO:0000313" key="4">
    <source>
        <dbReference type="EMBL" id="MBC3764647.1"/>
    </source>
</evidence>
<proteinExistence type="predicted"/>
<feature type="transmembrane region" description="Helical" evidence="2">
    <location>
        <begin position="468"/>
        <end position="490"/>
    </location>
</feature>
<feature type="transmembrane region" description="Helical" evidence="2">
    <location>
        <begin position="383"/>
        <end position="408"/>
    </location>
</feature>
<keyword evidence="2" id="KW-1133">Transmembrane helix</keyword>
<name>A0A8J6M038_9ALTE</name>
<gene>
    <name evidence="4" type="ORF">H8B19_02070</name>
</gene>
<sequence length="543" mass="61778">MDQAEKPQDNVSHDLTHSQPTRATERIQLLDILRGFALFGILLMNIEFFNRSLSAISQFDLTLQGWDWAAGWLIKVLVEGKFYKLFSLLFGMGFAIMLLKAQLQNRPFVGRFTRRMLALFVFGLAHMILLWSGDILHDYAVGGLVLLGWVCLIKTPRFKRFDSNKFFLKAGLLVLCMPFLVATIGGMLFGMVQDNNGALANAEQDRTIKSEADKRFAGYYRQYVAEHLDELPEHLQNQIITADMTDTIAENQQAGEVVTSVKGSPHNSVFDSSEILTEEPLQSATDSTETQPASAENDQQQAFEDAVEERLKTKAQQQFNQNKDKLGLLQNEYWQVTRFRATSVIDWLLTTPVFVAFFGLPLFMLGYWLIATNKMTQPEQHTLFFKIMTYVGLFCGLMMSTAGVLLSAQPESDIHPVFMVVATTLDQAGQLLLSAGYLGAVTLLCMSVKWHKRLAWLAPMGQMALTNYMMHSLVLSWLFYGYGGALFMQVSRFEQVILAFGILAFQAVFSLWWLRVFHFGPLEWVWRCITYWQWQPFKRLSAG</sequence>
<feature type="transmembrane region" description="Helical" evidence="2">
    <location>
        <begin position="32"/>
        <end position="49"/>
    </location>
</feature>
<feature type="transmembrane region" description="Helical" evidence="2">
    <location>
        <begin position="347"/>
        <end position="371"/>
    </location>
</feature>
<keyword evidence="2" id="KW-0812">Transmembrane</keyword>
<feature type="region of interest" description="Disordered" evidence="1">
    <location>
        <begin position="279"/>
        <end position="299"/>
    </location>
</feature>
<dbReference type="RefSeq" id="WP_186505108.1">
    <property type="nucleotide sequence ID" value="NZ_JACNEP010000001.1"/>
</dbReference>
<feature type="domain" description="DUF418" evidence="3">
    <location>
        <begin position="375"/>
        <end position="533"/>
    </location>
</feature>
<evidence type="ECO:0000313" key="5">
    <source>
        <dbReference type="Proteomes" id="UP000601768"/>
    </source>
</evidence>
<evidence type="ECO:0000259" key="3">
    <source>
        <dbReference type="Pfam" id="PF04235"/>
    </source>
</evidence>
<evidence type="ECO:0000256" key="2">
    <source>
        <dbReference type="SAM" id="Phobius"/>
    </source>
</evidence>
<dbReference type="EMBL" id="JACNEP010000001">
    <property type="protein sequence ID" value="MBC3764647.1"/>
    <property type="molecule type" value="Genomic_DNA"/>
</dbReference>
<reference evidence="4" key="1">
    <citation type="journal article" date="2018" name="Int. J. Syst. Evol. Microbiol.">
        <title>Neptunicella marina gen. nov., sp. nov., isolated from surface seawater.</title>
        <authorList>
            <person name="Liu X."/>
            <person name="Lai Q."/>
            <person name="Du Y."/>
            <person name="Zhang X."/>
            <person name="Liu Z."/>
            <person name="Sun F."/>
            <person name="Shao Z."/>
        </authorList>
    </citation>
    <scope>NUCLEOTIDE SEQUENCE</scope>
    <source>
        <strain evidence="4">S27-2</strain>
    </source>
</reference>